<dbReference type="RefSeq" id="WP_013422477.1">
    <property type="nucleotide sequence ID" value="NC_014666.1"/>
</dbReference>
<dbReference type="InParanoid" id="E3J3L9"/>
<keyword evidence="3" id="KW-1185">Reference proteome</keyword>
<feature type="domain" description="DUF397" evidence="1">
    <location>
        <begin position="31"/>
        <end position="82"/>
    </location>
</feature>
<name>E3J3L9_PSEI1</name>
<dbReference type="OrthoDB" id="4330022at2"/>
<evidence type="ECO:0000313" key="2">
    <source>
        <dbReference type="EMBL" id="ADP79356.1"/>
    </source>
</evidence>
<evidence type="ECO:0000313" key="3">
    <source>
        <dbReference type="Proteomes" id="UP000002484"/>
    </source>
</evidence>
<dbReference type="AlphaFoldDB" id="E3J3L9"/>
<dbReference type="InterPro" id="IPR007278">
    <property type="entry name" value="DUF397"/>
</dbReference>
<gene>
    <name evidence="2" type="ordered locus">FraEuI1c_1284</name>
</gene>
<dbReference type="KEGG" id="fri:FraEuI1c_1284"/>
<proteinExistence type="predicted"/>
<reference evidence="2 3" key="1">
    <citation type="submission" date="2010-10" db="EMBL/GenBank/DDBJ databases">
        <title>Complete sequence of Frankia sp. EuI1c.</title>
        <authorList>
            <consortium name="US DOE Joint Genome Institute"/>
            <person name="Lucas S."/>
            <person name="Copeland A."/>
            <person name="Lapidus A."/>
            <person name="Cheng J.-F."/>
            <person name="Bruce D."/>
            <person name="Goodwin L."/>
            <person name="Pitluck S."/>
            <person name="Chertkov O."/>
            <person name="Detter J.C."/>
            <person name="Han C."/>
            <person name="Tapia R."/>
            <person name="Land M."/>
            <person name="Hauser L."/>
            <person name="Jeffries C."/>
            <person name="Kyrpides N."/>
            <person name="Ivanova N."/>
            <person name="Mikhailova N."/>
            <person name="Beauchemin N."/>
            <person name="Sen A."/>
            <person name="Sur S.A."/>
            <person name="Gtari M."/>
            <person name="Wall L."/>
            <person name="Tisa L."/>
            <person name="Woyke T."/>
        </authorList>
    </citation>
    <scope>NUCLEOTIDE SEQUENCE [LARGE SCALE GENOMIC DNA]</scope>
    <source>
        <strain evidence="3">DSM 45817 / CECT 9037 / EuI1c</strain>
    </source>
</reference>
<dbReference type="EMBL" id="CP002299">
    <property type="protein sequence ID" value="ADP79356.1"/>
    <property type="molecule type" value="Genomic_DNA"/>
</dbReference>
<sequence>MQQVPEYEEAPVYTDRQRRKPVLDGLSAVDLNWQHPAESNGAGGMCVEMAAVPGGIAIRDSSNPDVMLGCSAAEIDIFLRAVAGGEFNRFRLLADRA</sequence>
<dbReference type="HOGENOM" id="CLU_2342687_0_0_11"/>
<dbReference type="Pfam" id="PF04149">
    <property type="entry name" value="DUF397"/>
    <property type="match status" value="1"/>
</dbReference>
<evidence type="ECO:0000259" key="1">
    <source>
        <dbReference type="Pfam" id="PF04149"/>
    </source>
</evidence>
<dbReference type="Proteomes" id="UP000002484">
    <property type="component" value="Chromosome"/>
</dbReference>
<protein>
    <recommendedName>
        <fullName evidence="1">DUF397 domain-containing protein</fullName>
    </recommendedName>
</protein>
<accession>E3J3L9</accession>
<dbReference type="STRING" id="298654.FraEuI1c_1284"/>
<organism evidence="2 3">
    <name type="scientific">Pseudofrankia inefficax (strain DSM 45817 / CECT 9037 / DDB 130130 / EuI1c)</name>
    <name type="common">Frankia inefficax</name>
    <dbReference type="NCBI Taxonomy" id="298654"/>
    <lineage>
        <taxon>Bacteria</taxon>
        <taxon>Bacillati</taxon>
        <taxon>Actinomycetota</taxon>
        <taxon>Actinomycetes</taxon>
        <taxon>Frankiales</taxon>
        <taxon>Frankiaceae</taxon>
        <taxon>Pseudofrankia</taxon>
    </lineage>
</organism>